<keyword evidence="5 7" id="KW-1133">Transmembrane helix</keyword>
<feature type="transmembrane region" description="Helical" evidence="7">
    <location>
        <begin position="21"/>
        <end position="41"/>
    </location>
</feature>
<comment type="subcellular location">
    <subcellularLocation>
        <location evidence="1">Cell membrane</location>
        <topology evidence="1">Multi-pass membrane protein</topology>
    </subcellularLocation>
</comment>
<feature type="transmembrane region" description="Helical" evidence="7">
    <location>
        <begin position="313"/>
        <end position="337"/>
    </location>
</feature>
<dbReference type="Gene3D" id="1.20.1250.20">
    <property type="entry name" value="MFS general substrate transporter like domains"/>
    <property type="match status" value="1"/>
</dbReference>
<comment type="caution">
    <text evidence="9">The sequence shown here is derived from an EMBL/GenBank/DDBJ whole genome shotgun (WGS) entry which is preliminary data.</text>
</comment>
<dbReference type="CDD" id="cd06173">
    <property type="entry name" value="MFS_MefA_like"/>
    <property type="match status" value="1"/>
</dbReference>
<dbReference type="EMBL" id="CAJRAY010000101">
    <property type="protein sequence ID" value="CAG5093157.1"/>
    <property type="molecule type" value="Genomic_DNA"/>
</dbReference>
<sequence length="419" mass="44114">MRLKNMLGDAEFVKYWIGQTFSVFGSNIATFALPLMATFYLEVSPGELGLLQAMSGIPFLLFSLFIGVMVDRVRRLRLMIVSDFFRAALIGLIPVFYLLDGLTIWHLYFVALGVGVLSVMFETAYQAFLPGFVGKDRLVDANSALQFSQSLSQISGPGAAGVLVNLVAAPLAMIVNGLTFLASAVALARIRFRETVPGAATSLAAQLQDVTGGLRVLLGHAVLRPLTLAMGSINLFFSAFLAAYYPYLKNHLGFTSFHTGLVLSVGALGAVAAVFTAWRLAAGLTPGAVVIFAEALFALGAWLVPLAGGPRALQAAMVVGTALVAFYGGASANIMAVTICQKVTPDRLLGRVSAASKFFLGGLAPVGAILGGVLAEYLGLRLTLFIAAGGITLMASWLAVSRLRKASDSSLESEYAITA</sequence>
<dbReference type="Pfam" id="PF07690">
    <property type="entry name" value="MFS_1"/>
    <property type="match status" value="1"/>
</dbReference>
<keyword evidence="6 7" id="KW-0472">Membrane</keyword>
<dbReference type="Proteomes" id="UP000681526">
    <property type="component" value="Unassembled WGS sequence"/>
</dbReference>
<keyword evidence="3" id="KW-1003">Cell membrane</keyword>
<dbReference type="PANTHER" id="PTHR23513:SF6">
    <property type="entry name" value="MAJOR FACILITATOR SUPERFAMILY ASSOCIATED DOMAIN-CONTAINING PROTEIN"/>
    <property type="match status" value="1"/>
</dbReference>
<evidence type="ECO:0000256" key="7">
    <source>
        <dbReference type="SAM" id="Phobius"/>
    </source>
</evidence>
<evidence type="ECO:0000256" key="2">
    <source>
        <dbReference type="ARBA" id="ARBA00022448"/>
    </source>
</evidence>
<dbReference type="InterPro" id="IPR036259">
    <property type="entry name" value="MFS_trans_sf"/>
</dbReference>
<keyword evidence="2" id="KW-0813">Transport</keyword>
<evidence type="ECO:0000256" key="3">
    <source>
        <dbReference type="ARBA" id="ARBA00022475"/>
    </source>
</evidence>
<keyword evidence="4 7" id="KW-0812">Transmembrane</keyword>
<feature type="transmembrane region" description="Helical" evidence="7">
    <location>
        <begin position="225"/>
        <end position="245"/>
    </location>
</feature>
<feature type="domain" description="Major facilitator superfamily (MFS) profile" evidence="8">
    <location>
        <begin position="217"/>
        <end position="419"/>
    </location>
</feature>
<feature type="transmembrane region" description="Helical" evidence="7">
    <location>
        <begin position="358"/>
        <end position="375"/>
    </location>
</feature>
<feature type="transmembrane region" description="Helical" evidence="7">
    <location>
        <begin position="53"/>
        <end position="71"/>
    </location>
</feature>
<feature type="transmembrane region" description="Helical" evidence="7">
    <location>
        <begin position="257"/>
        <end position="281"/>
    </location>
</feature>
<dbReference type="InterPro" id="IPR020846">
    <property type="entry name" value="MFS_dom"/>
</dbReference>
<evidence type="ECO:0000256" key="1">
    <source>
        <dbReference type="ARBA" id="ARBA00004651"/>
    </source>
</evidence>
<keyword evidence="10" id="KW-1185">Reference proteome</keyword>
<organism evidence="9 10">
    <name type="scientific">Thermobacillus xylanilyticus</name>
    <dbReference type="NCBI Taxonomy" id="76633"/>
    <lineage>
        <taxon>Bacteria</taxon>
        <taxon>Bacillati</taxon>
        <taxon>Bacillota</taxon>
        <taxon>Bacilli</taxon>
        <taxon>Bacillales</taxon>
        <taxon>Paenibacillaceae</taxon>
        <taxon>Thermobacillus</taxon>
    </lineage>
</organism>
<feature type="transmembrane region" description="Helical" evidence="7">
    <location>
        <begin position="288"/>
        <end position="307"/>
    </location>
</feature>
<dbReference type="SUPFAM" id="SSF103473">
    <property type="entry name" value="MFS general substrate transporter"/>
    <property type="match status" value="1"/>
</dbReference>
<evidence type="ECO:0000256" key="6">
    <source>
        <dbReference type="ARBA" id="ARBA00023136"/>
    </source>
</evidence>
<accession>A0ABN7S9P5</accession>
<dbReference type="PANTHER" id="PTHR23513">
    <property type="entry name" value="INTEGRAL MEMBRANE EFFLUX PROTEIN-RELATED"/>
    <property type="match status" value="1"/>
</dbReference>
<protein>
    <submittedName>
        <fullName evidence="9">Arabinose efflux permease family protein</fullName>
    </submittedName>
</protein>
<proteinExistence type="predicted"/>
<evidence type="ECO:0000256" key="5">
    <source>
        <dbReference type="ARBA" id="ARBA00022989"/>
    </source>
</evidence>
<gene>
    <name evidence="9" type="primary">txxe 3769</name>
    <name evidence="9" type="ORF">TXXE_19310</name>
</gene>
<evidence type="ECO:0000259" key="8">
    <source>
        <dbReference type="PROSITE" id="PS50850"/>
    </source>
</evidence>
<dbReference type="PROSITE" id="PS50850">
    <property type="entry name" value="MFS"/>
    <property type="match status" value="1"/>
</dbReference>
<feature type="transmembrane region" description="Helical" evidence="7">
    <location>
        <begin position="381"/>
        <end position="400"/>
    </location>
</feature>
<evidence type="ECO:0000313" key="10">
    <source>
        <dbReference type="Proteomes" id="UP000681526"/>
    </source>
</evidence>
<evidence type="ECO:0000313" key="9">
    <source>
        <dbReference type="EMBL" id="CAG5093157.1"/>
    </source>
</evidence>
<name>A0ABN7S9P5_THEXY</name>
<reference evidence="9 10" key="1">
    <citation type="submission" date="2021-04" db="EMBL/GenBank/DDBJ databases">
        <authorList>
            <person name="Rakotoarivonina H."/>
        </authorList>
    </citation>
    <scope>NUCLEOTIDE SEQUENCE [LARGE SCALE GENOMIC DNA]</scope>
    <source>
        <strain evidence="9 10">XE</strain>
    </source>
</reference>
<evidence type="ECO:0000256" key="4">
    <source>
        <dbReference type="ARBA" id="ARBA00022692"/>
    </source>
</evidence>
<dbReference type="InterPro" id="IPR011701">
    <property type="entry name" value="MFS"/>
</dbReference>